<keyword evidence="2" id="KW-0732">Signal</keyword>
<keyword evidence="4" id="KW-1185">Reference proteome</keyword>
<accession>A0ABQ9Y1M3</accession>
<proteinExistence type="predicted"/>
<evidence type="ECO:0000313" key="4">
    <source>
        <dbReference type="Proteomes" id="UP001281761"/>
    </source>
</evidence>
<feature type="chain" id="PRO_5046852201" evidence="2">
    <location>
        <begin position="19"/>
        <end position="649"/>
    </location>
</feature>
<evidence type="ECO:0000256" key="1">
    <source>
        <dbReference type="SAM" id="MobiDB-lite"/>
    </source>
</evidence>
<dbReference type="Proteomes" id="UP001281761">
    <property type="component" value="Unassembled WGS sequence"/>
</dbReference>
<feature type="region of interest" description="Disordered" evidence="1">
    <location>
        <begin position="255"/>
        <end position="276"/>
    </location>
</feature>
<sequence>MRFLHYLCCLLLVALSRSELYVPVKVTSDALTQLYVTVSPLHLSKTFTQSNENSQCESLSFRMSLGSSFSEEESPTLSPALCLADCATAFDLAMSTCSSLYYDCLDNCTFDCSSSQICLNQCKSSQQSCRFAAQNMLGICLSECPSSDEECSCSDVCLLDLEKCLDFVDIQHEKCSIECSGDASCLMHCRSLKETDTRVCEKAFDVCFIGCCTPDVGRCKDECALEEEHCLNTCTGDYLECVRVALPQPPFQGRTGIASPQLQSNPPFSTTSPSSRLSMSSAFAAEASEIPSFQSPLFSQQITHRRKEVSPSGAVSVPRDLRFSTAHIPRSSRFSTRSTNVLSSSFSATRTDCTALLRTCNEICRSNAQQCSQQCDSLLVSLCPFECEQTLTNCLDSADASFSVCMAECMNEKNDWSRWKRTQSKGAPSDTNPMVRCEVLCSQRKREEQMLCDAHFQDCVDSCPTDQSTSYSSMTSFSSISFFQSCSTQCELEFDACLDQTNCEMKKEIVCFQNRRKCREECRATQTRIAASAMTQDGNQDCCTDCAHSRQLCLVHGQTERKECEQKCKQEDEIETNRKQGQRLTVCLERCSNVEREKASRCHEEWSTCCDECPGRCVTVSKLNLTPRQTATDPSTVIRAPLQSFRQQM</sequence>
<reference evidence="3 4" key="1">
    <citation type="journal article" date="2022" name="bioRxiv">
        <title>Genomics of Preaxostyla Flagellates Illuminates Evolutionary Transitions and the Path Towards Mitochondrial Loss.</title>
        <authorList>
            <person name="Novak L.V.F."/>
            <person name="Treitli S.C."/>
            <person name="Pyrih J."/>
            <person name="Halakuc P."/>
            <person name="Pipaliya S.V."/>
            <person name="Vacek V."/>
            <person name="Brzon O."/>
            <person name="Soukal P."/>
            <person name="Eme L."/>
            <person name="Dacks J.B."/>
            <person name="Karnkowska A."/>
            <person name="Elias M."/>
            <person name="Hampl V."/>
        </authorList>
    </citation>
    <scope>NUCLEOTIDE SEQUENCE [LARGE SCALE GENOMIC DNA]</scope>
    <source>
        <strain evidence="3">NAU3</strain>
        <tissue evidence="3">Gut</tissue>
    </source>
</reference>
<protein>
    <submittedName>
        <fullName evidence="3">Uncharacterized protein</fullName>
    </submittedName>
</protein>
<evidence type="ECO:0000256" key="2">
    <source>
        <dbReference type="SAM" id="SignalP"/>
    </source>
</evidence>
<organism evidence="3 4">
    <name type="scientific">Blattamonas nauphoetae</name>
    <dbReference type="NCBI Taxonomy" id="2049346"/>
    <lineage>
        <taxon>Eukaryota</taxon>
        <taxon>Metamonada</taxon>
        <taxon>Preaxostyla</taxon>
        <taxon>Oxymonadida</taxon>
        <taxon>Blattamonas</taxon>
    </lineage>
</organism>
<comment type="caution">
    <text evidence="3">The sequence shown here is derived from an EMBL/GenBank/DDBJ whole genome shotgun (WGS) entry which is preliminary data.</text>
</comment>
<dbReference type="EMBL" id="JARBJD010000044">
    <property type="protein sequence ID" value="KAK2957644.1"/>
    <property type="molecule type" value="Genomic_DNA"/>
</dbReference>
<feature type="signal peptide" evidence="2">
    <location>
        <begin position="1"/>
        <end position="18"/>
    </location>
</feature>
<gene>
    <name evidence="3" type="ORF">BLNAU_7299</name>
</gene>
<feature type="compositionally biased region" description="Low complexity" evidence="1">
    <location>
        <begin position="264"/>
        <end position="276"/>
    </location>
</feature>
<evidence type="ECO:0000313" key="3">
    <source>
        <dbReference type="EMBL" id="KAK2957644.1"/>
    </source>
</evidence>
<name>A0ABQ9Y1M3_9EUKA</name>